<dbReference type="SUPFAM" id="SSF54593">
    <property type="entry name" value="Glyoxalase/Bleomycin resistance protein/Dihydroxybiphenyl dioxygenase"/>
    <property type="match status" value="1"/>
</dbReference>
<accession>A0ABT4VKJ6</accession>
<keyword evidence="3" id="KW-1185">Reference proteome</keyword>
<reference evidence="2" key="1">
    <citation type="submission" date="2022-11" db="EMBL/GenBank/DDBJ databases">
        <title>Hoeflea poritis sp. nov., isolated from scleractinian coral Porites lutea.</title>
        <authorList>
            <person name="Zhang G."/>
            <person name="Wei Q."/>
            <person name="Cai L."/>
        </authorList>
    </citation>
    <scope>NUCLEOTIDE SEQUENCE</scope>
    <source>
        <strain evidence="2">E7-10</strain>
    </source>
</reference>
<gene>
    <name evidence="2" type="ORF">OOZ53_07470</name>
</gene>
<proteinExistence type="predicted"/>
<sequence length="124" mass="13800">MIRKIGFVGIRTGHLDEMAAIFRDCLGASLQGSTETSVSFAASDGTAVEIYRESDEFHRFFDTGPVVGFEVEDFNACREALLEKGVEFLTEVQQNDRNAWQHFRLPDGTVAEIIGPRKSSIRAD</sequence>
<dbReference type="InterPro" id="IPR029068">
    <property type="entry name" value="Glyas_Bleomycin-R_OHBP_Dase"/>
</dbReference>
<dbReference type="InterPro" id="IPR004360">
    <property type="entry name" value="Glyas_Fos-R_dOase_dom"/>
</dbReference>
<feature type="domain" description="VOC" evidence="1">
    <location>
        <begin position="4"/>
        <end position="116"/>
    </location>
</feature>
<organism evidence="2 3">
    <name type="scientific">Hoeflea poritis</name>
    <dbReference type="NCBI Taxonomy" id="2993659"/>
    <lineage>
        <taxon>Bacteria</taxon>
        <taxon>Pseudomonadati</taxon>
        <taxon>Pseudomonadota</taxon>
        <taxon>Alphaproteobacteria</taxon>
        <taxon>Hyphomicrobiales</taxon>
        <taxon>Rhizobiaceae</taxon>
        <taxon>Hoeflea</taxon>
    </lineage>
</organism>
<dbReference type="InterPro" id="IPR037523">
    <property type="entry name" value="VOC_core"/>
</dbReference>
<comment type="caution">
    <text evidence="2">The sequence shown here is derived from an EMBL/GenBank/DDBJ whole genome shotgun (WGS) entry which is preliminary data.</text>
</comment>
<dbReference type="EMBL" id="JAPJZH010000004">
    <property type="protein sequence ID" value="MDA4845185.1"/>
    <property type="molecule type" value="Genomic_DNA"/>
</dbReference>
<dbReference type="PROSITE" id="PS51819">
    <property type="entry name" value="VOC"/>
    <property type="match status" value="1"/>
</dbReference>
<evidence type="ECO:0000259" key="1">
    <source>
        <dbReference type="PROSITE" id="PS51819"/>
    </source>
</evidence>
<evidence type="ECO:0000313" key="2">
    <source>
        <dbReference type="EMBL" id="MDA4845185.1"/>
    </source>
</evidence>
<name>A0ABT4VKJ6_9HYPH</name>
<evidence type="ECO:0000313" key="3">
    <source>
        <dbReference type="Proteomes" id="UP001148313"/>
    </source>
</evidence>
<protein>
    <submittedName>
        <fullName evidence="2">VOC family protein</fullName>
    </submittedName>
</protein>
<dbReference type="Pfam" id="PF00903">
    <property type="entry name" value="Glyoxalase"/>
    <property type="match status" value="1"/>
</dbReference>
<dbReference type="RefSeq" id="WP_271088783.1">
    <property type="nucleotide sequence ID" value="NZ_JAPJZH010000004.1"/>
</dbReference>
<dbReference type="Gene3D" id="3.10.180.10">
    <property type="entry name" value="2,3-Dihydroxybiphenyl 1,2-Dioxygenase, domain 1"/>
    <property type="match status" value="1"/>
</dbReference>
<dbReference type="Proteomes" id="UP001148313">
    <property type="component" value="Unassembled WGS sequence"/>
</dbReference>